<organism evidence="2 3">
    <name type="scientific">Chitiniphilus eburneus</name>
    <dbReference type="NCBI Taxonomy" id="2571148"/>
    <lineage>
        <taxon>Bacteria</taxon>
        <taxon>Pseudomonadati</taxon>
        <taxon>Pseudomonadota</taxon>
        <taxon>Betaproteobacteria</taxon>
        <taxon>Neisseriales</taxon>
        <taxon>Chitinibacteraceae</taxon>
        <taxon>Chitiniphilus</taxon>
    </lineage>
</organism>
<proteinExistence type="predicted"/>
<name>A0A4U0Q1D7_9NEIS</name>
<gene>
    <name evidence="2" type="primary">kdpF</name>
    <name evidence="2" type="ORF">FAZ21_07520</name>
</gene>
<keyword evidence="1" id="KW-1133">Transmembrane helix</keyword>
<accession>A0A4U0Q1D7</accession>
<keyword evidence="3" id="KW-1185">Reference proteome</keyword>
<dbReference type="NCBIfam" id="TIGR02115">
    <property type="entry name" value="potass_kdpF"/>
    <property type="match status" value="1"/>
</dbReference>
<evidence type="ECO:0000313" key="2">
    <source>
        <dbReference type="EMBL" id="TJZ74811.1"/>
    </source>
</evidence>
<dbReference type="Pfam" id="PF09604">
    <property type="entry name" value="Potass_KdpF"/>
    <property type="match status" value="1"/>
</dbReference>
<keyword evidence="1" id="KW-0472">Membrane</keyword>
<dbReference type="Proteomes" id="UP000310016">
    <property type="component" value="Unassembled WGS sequence"/>
</dbReference>
<comment type="caution">
    <text evidence="2">The sequence shown here is derived from an EMBL/GenBank/DDBJ whole genome shotgun (WGS) entry which is preliminary data.</text>
</comment>
<dbReference type="GO" id="GO:0005886">
    <property type="term" value="C:plasma membrane"/>
    <property type="evidence" value="ECO:0007669"/>
    <property type="project" value="InterPro"/>
</dbReference>
<dbReference type="AlphaFoldDB" id="A0A4U0Q1D7"/>
<evidence type="ECO:0000313" key="3">
    <source>
        <dbReference type="Proteomes" id="UP000310016"/>
    </source>
</evidence>
<evidence type="ECO:0000256" key="1">
    <source>
        <dbReference type="SAM" id="Phobius"/>
    </source>
</evidence>
<feature type="transmembrane region" description="Helical" evidence="1">
    <location>
        <begin position="6"/>
        <end position="24"/>
    </location>
</feature>
<dbReference type="RefSeq" id="WP_136772666.1">
    <property type="nucleotide sequence ID" value="NZ_SUMF01000005.1"/>
</dbReference>
<dbReference type="GO" id="GO:0008556">
    <property type="term" value="F:P-type potassium transmembrane transporter activity"/>
    <property type="evidence" value="ECO:0007669"/>
    <property type="project" value="InterPro"/>
</dbReference>
<protein>
    <submittedName>
        <fullName evidence="2">K(+)-transporting ATPase subunit F</fullName>
    </submittedName>
</protein>
<reference evidence="2 3" key="1">
    <citation type="submission" date="2019-04" db="EMBL/GenBank/DDBJ databases">
        <title>Chitiniphilus eburnea sp. nov., a novel chitinolytic bacterium isolated from aquaculture sludge.</title>
        <authorList>
            <person name="Sheng M."/>
        </authorList>
    </citation>
    <scope>NUCLEOTIDE SEQUENCE [LARGE SCALE GENOMIC DNA]</scope>
    <source>
        <strain evidence="2 3">HX-2-15</strain>
    </source>
</reference>
<keyword evidence="1" id="KW-0812">Transmembrane</keyword>
<sequence>MTWLYAVAGSSAALLFVYLIYALLRAERF</sequence>
<dbReference type="InterPro" id="IPR011726">
    <property type="entry name" value="KdpF"/>
</dbReference>
<dbReference type="EMBL" id="SUMF01000005">
    <property type="protein sequence ID" value="TJZ74811.1"/>
    <property type="molecule type" value="Genomic_DNA"/>
</dbReference>